<dbReference type="AlphaFoldDB" id="A0A552JFX7"/>
<name>A0A552JFX7_9CHRO</name>
<dbReference type="GO" id="GO:0008408">
    <property type="term" value="F:3'-5' exonuclease activity"/>
    <property type="evidence" value="ECO:0007669"/>
    <property type="project" value="InterPro"/>
</dbReference>
<dbReference type="InterPro" id="IPR012337">
    <property type="entry name" value="RNaseH-like_sf"/>
</dbReference>
<protein>
    <submittedName>
        <fullName evidence="2">Ribonuclease D</fullName>
    </submittedName>
</protein>
<dbReference type="GO" id="GO:0003676">
    <property type="term" value="F:nucleic acid binding"/>
    <property type="evidence" value="ECO:0007669"/>
    <property type="project" value="InterPro"/>
</dbReference>
<reference evidence="2 3" key="1">
    <citation type="submission" date="2019-01" db="EMBL/GenBank/DDBJ databases">
        <title>Coherence of Microcystis species and biogeography revealed through population genomics.</title>
        <authorList>
            <person name="Perez-Carrascal O.M."/>
            <person name="Terrat Y."/>
            <person name="Giani A."/>
            <person name="Fortin N."/>
            <person name="Tromas N."/>
            <person name="Shapiro B.J."/>
        </authorList>
    </citation>
    <scope>NUCLEOTIDE SEQUENCE [LARGE SCALE GENOMIC DNA]</scope>
    <source>
        <strain evidence="2">Mw_QC_S_20081001_S30D</strain>
    </source>
</reference>
<evidence type="ECO:0000313" key="3">
    <source>
        <dbReference type="Proteomes" id="UP000320523"/>
    </source>
</evidence>
<dbReference type="EMBL" id="SFAT01000151">
    <property type="protein sequence ID" value="TRU94686.1"/>
    <property type="molecule type" value="Genomic_DNA"/>
</dbReference>
<dbReference type="PANTHER" id="PTHR47649:SF1">
    <property type="entry name" value="RIBONUCLEASE D"/>
    <property type="match status" value="1"/>
</dbReference>
<dbReference type="InterPro" id="IPR036397">
    <property type="entry name" value="RNaseH_sf"/>
</dbReference>
<dbReference type="InterPro" id="IPR002562">
    <property type="entry name" value="3'-5'_exonuclease_dom"/>
</dbReference>
<organism evidence="2 3">
    <name type="scientific">Microcystis wesenbergii Mw_QC_S_20081001_S30D</name>
    <dbReference type="NCBI Taxonomy" id="2486245"/>
    <lineage>
        <taxon>Bacteria</taxon>
        <taxon>Bacillati</taxon>
        <taxon>Cyanobacteriota</taxon>
        <taxon>Cyanophyceae</taxon>
        <taxon>Oscillatoriophycideae</taxon>
        <taxon>Chroococcales</taxon>
        <taxon>Microcystaceae</taxon>
        <taxon>Microcystis</taxon>
    </lineage>
</organism>
<dbReference type="SMART" id="SM00474">
    <property type="entry name" value="35EXOc"/>
    <property type="match status" value="1"/>
</dbReference>
<dbReference type="Pfam" id="PF01612">
    <property type="entry name" value="DNA_pol_A_exo1"/>
    <property type="match status" value="1"/>
</dbReference>
<sequence>MPYLTESDAIRNAIDHFCYFPILWLDTEVADYDSKTPRLSLIQILADSTDLTGERVTISDVLDRPDLTDYFITKIMLVDRIEKVFHNASYDCKFLGGKSKVKKITCTLELAKKVPYYIAPLRNYQLKTVAECLCHFPAIDKTEQGGNWGKRPLTVAQLEYAQKDPVYTGQIHHRLLQLSHLITPDAAGENLERLTNRYWEIYQQWKILDTEMFHLRERLKSAMIQQEAAEINGFSVSYQNRTSKKVKLAELAKVVYLSGQDSQISLSLTNDLLKELGDLAQGLTIEETRQKISQLTIKQSEADLRSLQWEPADK</sequence>
<dbReference type="PANTHER" id="PTHR47649">
    <property type="entry name" value="RIBONUCLEASE D"/>
    <property type="match status" value="1"/>
</dbReference>
<gene>
    <name evidence="2" type="ORF">EWV75_15260</name>
</gene>
<evidence type="ECO:0000259" key="1">
    <source>
        <dbReference type="SMART" id="SM00474"/>
    </source>
</evidence>
<dbReference type="Proteomes" id="UP000320523">
    <property type="component" value="Unassembled WGS sequence"/>
</dbReference>
<dbReference type="SUPFAM" id="SSF53098">
    <property type="entry name" value="Ribonuclease H-like"/>
    <property type="match status" value="1"/>
</dbReference>
<dbReference type="GO" id="GO:0006139">
    <property type="term" value="P:nucleobase-containing compound metabolic process"/>
    <property type="evidence" value="ECO:0007669"/>
    <property type="project" value="InterPro"/>
</dbReference>
<comment type="caution">
    <text evidence="2">The sequence shown here is derived from an EMBL/GenBank/DDBJ whole genome shotgun (WGS) entry which is preliminary data.</text>
</comment>
<accession>A0A552JFX7</accession>
<evidence type="ECO:0000313" key="2">
    <source>
        <dbReference type="EMBL" id="TRU94686.1"/>
    </source>
</evidence>
<dbReference type="Gene3D" id="3.30.420.10">
    <property type="entry name" value="Ribonuclease H-like superfamily/Ribonuclease H"/>
    <property type="match status" value="1"/>
</dbReference>
<proteinExistence type="predicted"/>
<feature type="domain" description="3'-5' exonuclease" evidence="1">
    <location>
        <begin position="1"/>
        <end position="180"/>
    </location>
</feature>
<dbReference type="InterPro" id="IPR051086">
    <property type="entry name" value="RNase_D-like"/>
</dbReference>